<name>A0A016WNP3_9BILA</name>
<dbReference type="AlphaFoldDB" id="A0A016WNP3"/>
<comment type="caution">
    <text evidence="2">The sequence shown here is derived from an EMBL/GenBank/DDBJ whole genome shotgun (WGS) entry which is preliminary data.</text>
</comment>
<dbReference type="PANTHER" id="PTHR21583:SF8">
    <property type="entry name" value="PROTEIN ELYS"/>
    <property type="match status" value="1"/>
</dbReference>
<keyword evidence="3" id="KW-1185">Reference proteome</keyword>
<organism evidence="2 3">
    <name type="scientific">Ancylostoma ceylanicum</name>
    <dbReference type="NCBI Taxonomy" id="53326"/>
    <lineage>
        <taxon>Eukaryota</taxon>
        <taxon>Metazoa</taxon>
        <taxon>Ecdysozoa</taxon>
        <taxon>Nematoda</taxon>
        <taxon>Chromadorea</taxon>
        <taxon>Rhabditida</taxon>
        <taxon>Rhabditina</taxon>
        <taxon>Rhabditomorpha</taxon>
        <taxon>Strongyloidea</taxon>
        <taxon>Ancylostomatidae</taxon>
        <taxon>Ancylostomatinae</taxon>
        <taxon>Ancylostoma</taxon>
    </lineage>
</organism>
<gene>
    <name evidence="2" type="primary">Acey_s0576.g203</name>
    <name evidence="2" type="ORF">Y032_0576g203</name>
</gene>
<feature type="domain" description="Apple" evidence="1">
    <location>
        <begin position="288"/>
        <end position="366"/>
    </location>
</feature>
<dbReference type="STRING" id="53326.A0A016WNP3"/>
<evidence type="ECO:0000313" key="2">
    <source>
        <dbReference type="EMBL" id="EYC41216.1"/>
    </source>
</evidence>
<dbReference type="EMBL" id="JARK01000176">
    <property type="protein sequence ID" value="EYC41216.1"/>
    <property type="molecule type" value="Genomic_DNA"/>
</dbReference>
<evidence type="ECO:0000313" key="3">
    <source>
        <dbReference type="Proteomes" id="UP000024635"/>
    </source>
</evidence>
<dbReference type="Proteomes" id="UP000024635">
    <property type="component" value="Unassembled WGS sequence"/>
</dbReference>
<feature type="domain" description="Apple" evidence="1">
    <location>
        <begin position="195"/>
        <end position="273"/>
    </location>
</feature>
<reference evidence="3" key="1">
    <citation type="journal article" date="2015" name="Nat. Genet.">
        <title>The genome and transcriptome of the zoonotic hookworm Ancylostoma ceylanicum identify infection-specific gene families.</title>
        <authorList>
            <person name="Schwarz E.M."/>
            <person name="Hu Y."/>
            <person name="Antoshechkin I."/>
            <person name="Miller M.M."/>
            <person name="Sternberg P.W."/>
            <person name="Aroian R.V."/>
        </authorList>
    </citation>
    <scope>NUCLEOTIDE SEQUENCE</scope>
    <source>
        <strain evidence="3">HY135</strain>
    </source>
</reference>
<dbReference type="InterPro" id="IPR003609">
    <property type="entry name" value="Pan_app"/>
</dbReference>
<proteinExistence type="predicted"/>
<dbReference type="PANTHER" id="PTHR21583">
    <property type="entry name" value="ELYS PROTEIN"/>
    <property type="match status" value="1"/>
</dbReference>
<dbReference type="Pfam" id="PF00024">
    <property type="entry name" value="PAN_1"/>
    <property type="match status" value="1"/>
</dbReference>
<sequence>MHTYGSIPEFEVKVSYRDLERLLDRKIMDAKETKRYRPEINNREELVEALNVGKTCLYVTGADCSSRRLRFVASELTDLTTKFDADAVVYSLQHCARICYETGCTLAAFTRFPRPVCLMRYNNATASECDPNAKRTTYWRFSGIQQVVRLDCIKCDPSLEFIGQKEQVDITNLNGFNMDDLTTVVPKHEGVPQTCGGRLEFQTMPTGSFPHPNITNDIPASSPADCAKKCYEREGCSTAAFVATTGNISDGVCLLTSDANVCGNNADYVPQHAALHPFIISCIKCTPCKYNIRTVTPDRVLPDFTHAVSVASIGECAQACYDRRCTMAQYNSQQHSCSMTSEPLESKCAREVPVVTEGVLPVTLECVSCSS</sequence>
<dbReference type="InterPro" id="IPR052620">
    <property type="entry name" value="ELYS/MEL-28_NucAsmblyFactor"/>
</dbReference>
<dbReference type="OrthoDB" id="5869233at2759"/>
<accession>A0A016WNP3</accession>
<protein>
    <recommendedName>
        <fullName evidence="1">Apple domain-containing protein</fullName>
    </recommendedName>
</protein>
<dbReference type="PROSITE" id="PS50948">
    <property type="entry name" value="PAN"/>
    <property type="match status" value="2"/>
</dbReference>
<evidence type="ECO:0000259" key="1">
    <source>
        <dbReference type="PROSITE" id="PS50948"/>
    </source>
</evidence>